<reference evidence="5 6" key="1">
    <citation type="journal article" date="2019" name="Sci. Rep.">
        <title>Orb-weaving spider Araneus ventricosus genome elucidates the spidroin gene catalogue.</title>
        <authorList>
            <person name="Kono N."/>
            <person name="Nakamura H."/>
            <person name="Ohtoshi R."/>
            <person name="Moran D.A.P."/>
            <person name="Shinohara A."/>
            <person name="Yoshida Y."/>
            <person name="Fujiwara M."/>
            <person name="Mori M."/>
            <person name="Tomita M."/>
            <person name="Arakawa K."/>
        </authorList>
    </citation>
    <scope>NUCLEOTIDE SEQUENCE [LARGE SCALE GENOMIC DNA]</scope>
</reference>
<dbReference type="Gene3D" id="3.10.390.10">
    <property type="entry name" value="SAND domain-like"/>
    <property type="match status" value="1"/>
</dbReference>
<evidence type="ECO:0000259" key="4">
    <source>
        <dbReference type="PROSITE" id="PS50864"/>
    </source>
</evidence>
<keyword evidence="1" id="KW-0805">Transcription regulation</keyword>
<dbReference type="InterPro" id="IPR010919">
    <property type="entry name" value="SAND-like_dom_sf"/>
</dbReference>
<keyword evidence="3" id="KW-0539">Nucleus</keyword>
<dbReference type="AlphaFoldDB" id="A0A4Y2A2R1"/>
<name>A0A4Y2A2R1_ARAVE</name>
<dbReference type="GO" id="GO:0046872">
    <property type="term" value="F:metal ion binding"/>
    <property type="evidence" value="ECO:0007669"/>
    <property type="project" value="UniProtKB-KW"/>
</dbReference>
<sequence>MIIAANELSVNQESHFQPFVQDGDLVLEVECGANIGWMYLSRLCQGSKGASILFQNVWLTPNEFQFISGRETAKDWKRSIRHKGRSLKLLMAKGYFDFHPSICVCKGLLTKIRTPITGIKLDQTSRIQITETKTMSNTMKPGKEVLSNLLDEV</sequence>
<proteinExistence type="predicted"/>
<evidence type="ECO:0000313" key="6">
    <source>
        <dbReference type="Proteomes" id="UP000499080"/>
    </source>
</evidence>
<dbReference type="PANTHER" id="PTHR10417:SF15">
    <property type="entry name" value="STERILE ALPHA MOTIF DOMAIN-CONTAINING 11"/>
    <property type="match status" value="1"/>
</dbReference>
<keyword evidence="2" id="KW-0804">Transcription</keyword>
<keyword evidence="6" id="KW-1185">Reference proteome</keyword>
<evidence type="ECO:0000256" key="3">
    <source>
        <dbReference type="ARBA" id="ARBA00023242"/>
    </source>
</evidence>
<organism evidence="5 6">
    <name type="scientific">Araneus ventricosus</name>
    <name type="common">Orbweaver spider</name>
    <name type="synonym">Epeira ventricosa</name>
    <dbReference type="NCBI Taxonomy" id="182803"/>
    <lineage>
        <taxon>Eukaryota</taxon>
        <taxon>Metazoa</taxon>
        <taxon>Ecdysozoa</taxon>
        <taxon>Arthropoda</taxon>
        <taxon>Chelicerata</taxon>
        <taxon>Arachnida</taxon>
        <taxon>Araneae</taxon>
        <taxon>Araneomorphae</taxon>
        <taxon>Entelegynae</taxon>
        <taxon>Araneoidea</taxon>
        <taxon>Araneidae</taxon>
        <taxon>Araneus</taxon>
    </lineage>
</organism>
<evidence type="ECO:0000256" key="1">
    <source>
        <dbReference type="ARBA" id="ARBA00023015"/>
    </source>
</evidence>
<protein>
    <recommendedName>
        <fullName evidence="4">SAND domain-containing protein</fullName>
    </recommendedName>
</protein>
<accession>A0A4Y2A2R1</accession>
<dbReference type="Proteomes" id="UP000499080">
    <property type="component" value="Unassembled WGS sequence"/>
</dbReference>
<dbReference type="OrthoDB" id="6433810at2759"/>
<dbReference type="PROSITE" id="PS50864">
    <property type="entry name" value="SAND"/>
    <property type="match status" value="1"/>
</dbReference>
<feature type="domain" description="SAND" evidence="4">
    <location>
        <begin position="11"/>
        <end position="97"/>
    </location>
</feature>
<dbReference type="SMART" id="SM00258">
    <property type="entry name" value="SAND"/>
    <property type="match status" value="1"/>
</dbReference>
<dbReference type="Pfam" id="PF01342">
    <property type="entry name" value="SAND"/>
    <property type="match status" value="1"/>
</dbReference>
<evidence type="ECO:0000256" key="2">
    <source>
        <dbReference type="ARBA" id="ARBA00023163"/>
    </source>
</evidence>
<dbReference type="GO" id="GO:0003677">
    <property type="term" value="F:DNA binding"/>
    <property type="evidence" value="ECO:0007669"/>
    <property type="project" value="UniProtKB-KW"/>
</dbReference>
<evidence type="ECO:0000313" key="5">
    <source>
        <dbReference type="EMBL" id="GBL74003.1"/>
    </source>
</evidence>
<dbReference type="InterPro" id="IPR000770">
    <property type="entry name" value="SAND_dom"/>
</dbReference>
<dbReference type="EMBL" id="BGPR01000004">
    <property type="protein sequence ID" value="GBL74003.1"/>
    <property type="molecule type" value="Genomic_DNA"/>
</dbReference>
<gene>
    <name evidence="5" type="ORF">AVEN_230922_1</name>
</gene>
<dbReference type="SUPFAM" id="SSF63763">
    <property type="entry name" value="SAND domain-like"/>
    <property type="match status" value="1"/>
</dbReference>
<dbReference type="PANTHER" id="PTHR10417">
    <property type="entry name" value="GLUCOCORTICOID MODULATORY ELEMENT-BINDING PROTEIN"/>
    <property type="match status" value="1"/>
</dbReference>
<comment type="caution">
    <text evidence="5">The sequence shown here is derived from an EMBL/GenBank/DDBJ whole genome shotgun (WGS) entry which is preliminary data.</text>
</comment>